<dbReference type="InterPro" id="IPR011990">
    <property type="entry name" value="TPR-like_helical_dom_sf"/>
</dbReference>
<feature type="chain" id="PRO_5046454409" description="Tetratricopeptide repeat protein" evidence="5">
    <location>
        <begin position="22"/>
        <end position="772"/>
    </location>
</feature>
<name>A0ABN6PIJ9_9BURK</name>
<dbReference type="RefSeq" id="WP_310742570.1">
    <property type="nucleotide sequence ID" value="NZ_AP025730.1"/>
</dbReference>
<dbReference type="Pfam" id="PF13424">
    <property type="entry name" value="TPR_12"/>
    <property type="match status" value="4"/>
</dbReference>
<keyword evidence="2 3" id="KW-0802">TPR repeat</keyword>
<evidence type="ECO:0000256" key="3">
    <source>
        <dbReference type="PROSITE-ProRule" id="PRU00339"/>
    </source>
</evidence>
<keyword evidence="7" id="KW-1185">Reference proteome</keyword>
<keyword evidence="5" id="KW-0732">Signal</keyword>
<feature type="repeat" description="TPR" evidence="3">
    <location>
        <begin position="508"/>
        <end position="541"/>
    </location>
</feature>
<keyword evidence="1" id="KW-0677">Repeat</keyword>
<evidence type="ECO:0000256" key="5">
    <source>
        <dbReference type="SAM" id="SignalP"/>
    </source>
</evidence>
<dbReference type="Pfam" id="PF13432">
    <property type="entry name" value="TPR_16"/>
    <property type="match status" value="1"/>
</dbReference>
<dbReference type="SMART" id="SM00028">
    <property type="entry name" value="TPR"/>
    <property type="match status" value="9"/>
</dbReference>
<feature type="compositionally biased region" description="Basic and acidic residues" evidence="4">
    <location>
        <begin position="710"/>
        <end position="724"/>
    </location>
</feature>
<dbReference type="EMBL" id="AP025730">
    <property type="protein sequence ID" value="BDI03267.1"/>
    <property type="molecule type" value="Genomic_DNA"/>
</dbReference>
<feature type="compositionally biased region" description="Low complexity" evidence="4">
    <location>
        <begin position="752"/>
        <end position="763"/>
    </location>
</feature>
<gene>
    <name evidence="6" type="ORF">CATMQ487_02370</name>
</gene>
<evidence type="ECO:0000313" key="6">
    <source>
        <dbReference type="EMBL" id="BDI03267.1"/>
    </source>
</evidence>
<proteinExistence type="predicted"/>
<dbReference type="Gene3D" id="1.25.40.10">
    <property type="entry name" value="Tetratricopeptide repeat domain"/>
    <property type="match status" value="4"/>
</dbReference>
<evidence type="ECO:0008006" key="8">
    <source>
        <dbReference type="Google" id="ProtNLM"/>
    </source>
</evidence>
<protein>
    <recommendedName>
        <fullName evidence="8">Tetratricopeptide repeat protein</fullName>
    </recommendedName>
</protein>
<evidence type="ECO:0000256" key="1">
    <source>
        <dbReference type="ARBA" id="ARBA00022737"/>
    </source>
</evidence>
<feature type="signal peptide" evidence="5">
    <location>
        <begin position="1"/>
        <end position="21"/>
    </location>
</feature>
<organism evidence="6 7">
    <name type="scientific">Sphaerotilus microaerophilus</name>
    <dbReference type="NCBI Taxonomy" id="2914710"/>
    <lineage>
        <taxon>Bacteria</taxon>
        <taxon>Pseudomonadati</taxon>
        <taxon>Pseudomonadota</taxon>
        <taxon>Betaproteobacteria</taxon>
        <taxon>Burkholderiales</taxon>
        <taxon>Sphaerotilaceae</taxon>
        <taxon>Sphaerotilus</taxon>
    </lineage>
</organism>
<dbReference type="SUPFAM" id="SSF48452">
    <property type="entry name" value="TPR-like"/>
    <property type="match status" value="5"/>
</dbReference>
<evidence type="ECO:0000256" key="2">
    <source>
        <dbReference type="ARBA" id="ARBA00022803"/>
    </source>
</evidence>
<dbReference type="PANTHER" id="PTHR45641:SF19">
    <property type="entry name" value="NEPHROCYSTIN-3"/>
    <property type="match status" value="1"/>
</dbReference>
<accession>A0ABN6PIJ9</accession>
<dbReference type="Proteomes" id="UP001057498">
    <property type="component" value="Chromosome"/>
</dbReference>
<reference evidence="6" key="1">
    <citation type="submission" date="2022-04" db="EMBL/GenBank/DDBJ databases">
        <title>Whole genome sequence of Sphaerotilus sp. FB-5.</title>
        <authorList>
            <person name="Takeda M."/>
            <person name="Narihara S."/>
            <person name="Akimoto M."/>
            <person name="Akimoto R."/>
            <person name="Nishiyashiki S."/>
            <person name="Murakami T."/>
        </authorList>
    </citation>
    <scope>NUCLEOTIDE SEQUENCE</scope>
    <source>
        <strain evidence="6">FB-5</strain>
    </source>
</reference>
<evidence type="ECO:0000313" key="7">
    <source>
        <dbReference type="Proteomes" id="UP001057498"/>
    </source>
</evidence>
<dbReference type="Pfam" id="PF13374">
    <property type="entry name" value="TPR_10"/>
    <property type="match status" value="1"/>
</dbReference>
<dbReference type="PANTHER" id="PTHR45641">
    <property type="entry name" value="TETRATRICOPEPTIDE REPEAT PROTEIN (AFU_ORTHOLOGUE AFUA_6G03870)"/>
    <property type="match status" value="1"/>
</dbReference>
<dbReference type="PROSITE" id="PS50005">
    <property type="entry name" value="TPR"/>
    <property type="match status" value="1"/>
</dbReference>
<sequence length="772" mass="84537">MALLACTVALTPGWAATPGAAAPTATPAKSATTAAPPAVQLERAVGEARQHLALDRPEAVAAALEPLLKSPNVGAAPAEALLRAQAWELLATGQERCGRFDAAHTAHRQAVAAFTTAVGAQDRRTLDARRLLALSLRDVQREDEAERHFRQVLADRLRAQPVDAAAAATDHRLLVEHFLQPRWRLAEAESVLQQAIAWRRQVPGFREEQLVAEWVTLAGLQLNQGRPSDAESVLLRLLERAQADPAAMPDSERLRAHVLLGRVQMRQGRYTLAEQALRQAVDQFERTRLGSRVADLHGAPLQLAEALAHQERLPEAEKLLRIELQRLSGQVRGEFHPRLWPVQRRLGLLLIDLERGSEAEALLRQVAAATTRLRSPRHPETALAEADLASALSDLQRYGDSERLLKRALQSLSQTVGPVSEPVSRLRVQLANMYLEWGRFGAAASTFRAELQAVQARLGPRHPEVATTQSQLAIALMRQGRLADAAVLLRQALVIREAQQPPVPAQVAETLGWLGQVYMDADDLARAEEILQRALALRRQLATHRHDAAVLTVQGHLAGVWSLSGKLDASEAMLREAIASAEALNPTDPFRIPNLLVGQAGNLRRKGDFAGARALVERALQVRQQALGTESGQTAIVETALARILTAMGQPQEARARLGHAIAVFDRSDDLRETPFMARARLRLAEALRAEGRPAEARKEAATALRLFERAYGPRHDDSNEARKLQPPGRGPCGPPVTSVRQAGGRRLATMRPFPRSPAAVRVPRPRRRQAR</sequence>
<dbReference type="InterPro" id="IPR019734">
    <property type="entry name" value="TPR_rpt"/>
</dbReference>
<feature type="region of interest" description="Disordered" evidence="4">
    <location>
        <begin position="710"/>
        <end position="772"/>
    </location>
</feature>
<evidence type="ECO:0000256" key="4">
    <source>
        <dbReference type="SAM" id="MobiDB-lite"/>
    </source>
</evidence>